<dbReference type="Gene3D" id="3.30.750.44">
    <property type="match status" value="1"/>
</dbReference>
<keyword evidence="3" id="KW-1185">Reference proteome</keyword>
<dbReference type="Gene3D" id="2.30.42.10">
    <property type="match status" value="1"/>
</dbReference>
<dbReference type="EMBL" id="VIKR01000006">
    <property type="protein sequence ID" value="TQV71651.1"/>
    <property type="molecule type" value="Genomic_DNA"/>
</dbReference>
<sequence length="451" mass="51692">MLNTSTNKGRLITLNASSIKLLPWLGNTFIDALSPVFSATSLIFFLTYTINCLGNETDSAIQKPGQESVVESFDKIWLKANEYYYSESLRKRQFTDEKYLQLKAQAKQKNNIHEFSPVFNEFLKSLNVSHTQFYTSNDIDFYFFRSLFSTREINKPKVFHIGGQFKQVNNQYIVREVLDGYPLDQAGIRRGDIIENVDDGEFHPYLSFNQTIKPHYRLRINRNGRQFVKSISPVFENPSYSFAQSVKHSAKIIKLNDKRVGYVRLWTGVHADVLQSFTQVIKTQFESVDGIILDLRGGYGGAWYEYIDPFFTNRQAYFNYSVIDKAGNRKQYTAEDKNNPSPFLGPMVVLINEGVRSGKEALSYQFKKTNRALLVGEKTMGAFVAGRGIFNEEQDYFLYLATAEYFVDDIKIEGVGIKPHVAVAYPLSKSLNHDPQLNRALVEISKLLNDK</sequence>
<gene>
    <name evidence="2" type="ORF">FLL45_21105</name>
</gene>
<dbReference type="InterPro" id="IPR005151">
    <property type="entry name" value="Tail-specific_protease"/>
</dbReference>
<dbReference type="Gene3D" id="3.90.226.10">
    <property type="entry name" value="2-enoyl-CoA Hydratase, Chain A, domain 1"/>
    <property type="match status" value="1"/>
</dbReference>
<dbReference type="AlphaFoldDB" id="A0A545T351"/>
<proteinExistence type="predicted"/>
<organism evidence="2 3">
    <name type="scientific">Aliikangiella marina</name>
    <dbReference type="NCBI Taxonomy" id="1712262"/>
    <lineage>
        <taxon>Bacteria</taxon>
        <taxon>Pseudomonadati</taxon>
        <taxon>Pseudomonadota</taxon>
        <taxon>Gammaproteobacteria</taxon>
        <taxon>Oceanospirillales</taxon>
        <taxon>Pleioneaceae</taxon>
        <taxon>Aliikangiella</taxon>
    </lineage>
</organism>
<dbReference type="SUPFAM" id="SSF52096">
    <property type="entry name" value="ClpP/crotonase"/>
    <property type="match status" value="1"/>
</dbReference>
<dbReference type="SMART" id="SM00245">
    <property type="entry name" value="TSPc"/>
    <property type="match status" value="1"/>
</dbReference>
<name>A0A545T351_9GAMM</name>
<dbReference type="GO" id="GO:0006508">
    <property type="term" value="P:proteolysis"/>
    <property type="evidence" value="ECO:0007669"/>
    <property type="project" value="InterPro"/>
</dbReference>
<dbReference type="SUPFAM" id="SSF50156">
    <property type="entry name" value="PDZ domain-like"/>
    <property type="match status" value="1"/>
</dbReference>
<comment type="caution">
    <text evidence="2">The sequence shown here is derived from an EMBL/GenBank/DDBJ whole genome shotgun (WGS) entry which is preliminary data.</text>
</comment>
<dbReference type="InterPro" id="IPR029045">
    <property type="entry name" value="ClpP/crotonase-like_dom_sf"/>
</dbReference>
<dbReference type="InterPro" id="IPR036034">
    <property type="entry name" value="PDZ_sf"/>
</dbReference>
<dbReference type="OrthoDB" id="9758793at2"/>
<protein>
    <recommendedName>
        <fullName evidence="1">Tail specific protease domain-containing protein</fullName>
    </recommendedName>
</protein>
<reference evidence="2 3" key="1">
    <citation type="submission" date="2019-06" db="EMBL/GenBank/DDBJ databases">
        <title>Draft genome of Aliikangiella marina GYP-15.</title>
        <authorList>
            <person name="Wang G."/>
        </authorList>
    </citation>
    <scope>NUCLEOTIDE SEQUENCE [LARGE SCALE GENOMIC DNA]</scope>
    <source>
        <strain evidence="2 3">GYP-15</strain>
    </source>
</reference>
<dbReference type="GO" id="GO:0030288">
    <property type="term" value="C:outer membrane-bounded periplasmic space"/>
    <property type="evidence" value="ECO:0007669"/>
    <property type="project" value="TreeGrafter"/>
</dbReference>
<feature type="domain" description="Tail specific protease" evidence="1">
    <location>
        <begin position="224"/>
        <end position="424"/>
    </location>
</feature>
<dbReference type="PANTHER" id="PTHR32060:SF30">
    <property type="entry name" value="CARBOXY-TERMINAL PROCESSING PROTEASE CTPA"/>
    <property type="match status" value="1"/>
</dbReference>
<dbReference type="PANTHER" id="PTHR32060">
    <property type="entry name" value="TAIL-SPECIFIC PROTEASE"/>
    <property type="match status" value="1"/>
</dbReference>
<dbReference type="GO" id="GO:0008236">
    <property type="term" value="F:serine-type peptidase activity"/>
    <property type="evidence" value="ECO:0007669"/>
    <property type="project" value="InterPro"/>
</dbReference>
<dbReference type="GO" id="GO:0007165">
    <property type="term" value="P:signal transduction"/>
    <property type="evidence" value="ECO:0007669"/>
    <property type="project" value="TreeGrafter"/>
</dbReference>
<accession>A0A545T351</accession>
<evidence type="ECO:0000313" key="2">
    <source>
        <dbReference type="EMBL" id="TQV71651.1"/>
    </source>
</evidence>
<evidence type="ECO:0000259" key="1">
    <source>
        <dbReference type="SMART" id="SM00245"/>
    </source>
</evidence>
<dbReference type="Pfam" id="PF03572">
    <property type="entry name" value="Peptidase_S41"/>
    <property type="match status" value="1"/>
</dbReference>
<dbReference type="Proteomes" id="UP000317839">
    <property type="component" value="Unassembled WGS sequence"/>
</dbReference>
<dbReference type="GO" id="GO:0004175">
    <property type="term" value="F:endopeptidase activity"/>
    <property type="evidence" value="ECO:0007669"/>
    <property type="project" value="TreeGrafter"/>
</dbReference>
<evidence type="ECO:0000313" key="3">
    <source>
        <dbReference type="Proteomes" id="UP000317839"/>
    </source>
</evidence>